<proteinExistence type="predicted"/>
<accession>A0A510HPU5</accession>
<organism evidence="1 2">
    <name type="scientific">Rubrobacter xylanophilus</name>
    <dbReference type="NCBI Taxonomy" id="49319"/>
    <lineage>
        <taxon>Bacteria</taxon>
        <taxon>Bacillati</taxon>
        <taxon>Actinomycetota</taxon>
        <taxon>Rubrobacteria</taxon>
        <taxon>Rubrobacterales</taxon>
        <taxon>Rubrobacteraceae</taxon>
        <taxon>Rubrobacter</taxon>
    </lineage>
</organism>
<dbReference type="OrthoDB" id="7063430at2"/>
<evidence type="ECO:0000313" key="1">
    <source>
        <dbReference type="EMBL" id="BBL80963.1"/>
    </source>
</evidence>
<gene>
    <name evidence="1" type="ORF">RxyAA322_28170</name>
</gene>
<dbReference type="EMBL" id="AP019791">
    <property type="protein sequence ID" value="BBL80963.1"/>
    <property type="molecule type" value="Genomic_DNA"/>
</dbReference>
<dbReference type="Proteomes" id="UP000318065">
    <property type="component" value="Chromosome"/>
</dbReference>
<protein>
    <submittedName>
        <fullName evidence="1">Uncharacterized protein</fullName>
    </submittedName>
</protein>
<name>A0A510HPU5_9ACTN</name>
<evidence type="ECO:0000313" key="2">
    <source>
        <dbReference type="Proteomes" id="UP000318065"/>
    </source>
</evidence>
<reference evidence="1" key="1">
    <citation type="journal article" date="2019" name="Microbiol. Resour. Announc.">
        <title>Complete Genome Sequence of Rubrobacter xylanophilus Strain AA3-22, Isolated from Arima Onsen in Japan.</title>
        <authorList>
            <person name="Tomariguchi N."/>
            <person name="Miyazaki K."/>
        </authorList>
    </citation>
    <scope>NUCLEOTIDE SEQUENCE [LARGE SCALE GENOMIC DNA]</scope>
    <source>
        <strain evidence="1">AA3-22</strain>
    </source>
</reference>
<sequence length="143" mass="15980">MRDRTRHRVILVREWDAQVTGSGCCGRLGGQNHELGDPETFAANRCEMEAMGEVYRALRAEFEDLQITVVDPRNAVWLIPAIVRDARRRGLSALETWRQVRSGVSYNAVIFDGKVLFSGRIPAAADAVAAVRSELEELELARV</sequence>
<dbReference type="RefSeq" id="WP_143528903.1">
    <property type="nucleotide sequence ID" value="NZ_AP019791.1"/>
</dbReference>
<dbReference type="AlphaFoldDB" id="A0A510HPU5"/>
<keyword evidence="2" id="KW-1185">Reference proteome</keyword>